<organism evidence="1">
    <name type="scientific">marine metagenome</name>
    <dbReference type="NCBI Taxonomy" id="408172"/>
    <lineage>
        <taxon>unclassified sequences</taxon>
        <taxon>metagenomes</taxon>
        <taxon>ecological metagenomes</taxon>
    </lineage>
</organism>
<proteinExistence type="predicted"/>
<dbReference type="EMBL" id="UINC01015716">
    <property type="protein sequence ID" value="SVA65975.1"/>
    <property type="molecule type" value="Genomic_DNA"/>
</dbReference>
<dbReference type="AlphaFoldDB" id="A0A381XMI6"/>
<protein>
    <submittedName>
        <fullName evidence="1">Uncharacterized protein</fullName>
    </submittedName>
</protein>
<gene>
    <name evidence="1" type="ORF">METZ01_LOCUS118829</name>
</gene>
<accession>A0A381XMI6</accession>
<evidence type="ECO:0000313" key="1">
    <source>
        <dbReference type="EMBL" id="SVA65975.1"/>
    </source>
</evidence>
<name>A0A381XMI6_9ZZZZ</name>
<reference evidence="1" key="1">
    <citation type="submission" date="2018-05" db="EMBL/GenBank/DDBJ databases">
        <authorList>
            <person name="Lanie J.A."/>
            <person name="Ng W.-L."/>
            <person name="Kazmierczak K.M."/>
            <person name="Andrzejewski T.M."/>
            <person name="Davidsen T.M."/>
            <person name="Wayne K.J."/>
            <person name="Tettelin H."/>
            <person name="Glass J.I."/>
            <person name="Rusch D."/>
            <person name="Podicherti R."/>
            <person name="Tsui H.-C.T."/>
            <person name="Winkler M.E."/>
        </authorList>
    </citation>
    <scope>NUCLEOTIDE SEQUENCE</scope>
</reference>
<sequence length="103" mass="11793">MGTNKENILNLYNLEETPDAVYEAMMRLEGNYKSRGRSLPGDEELVQNHIKTKCEEIRAIKDVLKLHRTDSSSPGRVNEARVEKDLASEVALRDLLRTGFKEF</sequence>